<dbReference type="PANTHER" id="PTHR43880:SF3">
    <property type="entry name" value="ALCOHOL DEHYDROGENASE 8A-RELATED"/>
    <property type="match status" value="1"/>
</dbReference>
<proteinExistence type="predicted"/>
<evidence type="ECO:0000256" key="3">
    <source>
        <dbReference type="ARBA" id="ARBA00023002"/>
    </source>
</evidence>
<dbReference type="GO" id="GO:0051903">
    <property type="term" value="F:S-(hydroxymethyl)glutathione dehydrogenase [NAD(P)+] activity"/>
    <property type="evidence" value="ECO:0007669"/>
    <property type="project" value="TreeGrafter"/>
</dbReference>
<evidence type="ECO:0000256" key="1">
    <source>
        <dbReference type="ARBA" id="ARBA00022723"/>
    </source>
</evidence>
<dbReference type="SUPFAM" id="SSF50129">
    <property type="entry name" value="GroES-like"/>
    <property type="match status" value="1"/>
</dbReference>
<reference evidence="5" key="3">
    <citation type="submission" date="2025-09" db="UniProtKB">
        <authorList>
            <consortium name="Ensembl"/>
        </authorList>
    </citation>
    <scope>IDENTIFICATION</scope>
</reference>
<dbReference type="Gene3D" id="3.90.180.10">
    <property type="entry name" value="Medium-chain alcohol dehydrogenases, catalytic domain"/>
    <property type="match status" value="1"/>
</dbReference>
<reference evidence="5" key="1">
    <citation type="submission" date="2014-08" db="EMBL/GenBank/DDBJ databases">
        <authorList>
            <person name="Senf B."/>
            <person name="Petzold A."/>
            <person name="Downie B.R."/>
            <person name="Koch P."/>
            <person name="Platzer M."/>
        </authorList>
    </citation>
    <scope>NUCLEOTIDE SEQUENCE [LARGE SCALE GENOMIC DNA]</scope>
    <source>
        <strain evidence="5">GRZ</strain>
    </source>
</reference>
<dbReference type="AlphaFoldDB" id="A0A8C6PV99"/>
<dbReference type="Ensembl" id="ENSNFUT00015051587.1">
    <property type="protein sequence ID" value="ENSNFUP00015049456.1"/>
    <property type="gene ID" value="ENSNFUG00015023281.1"/>
</dbReference>
<name>A0A8C6PV99_NOTFU</name>
<keyword evidence="1" id="KW-0479">Metal-binding</keyword>
<dbReference type="Proteomes" id="UP000694548">
    <property type="component" value="Chromosome sgr16"/>
</dbReference>
<organism evidence="5 6">
    <name type="scientific">Nothobranchius furzeri</name>
    <name type="common">Turquoise killifish</name>
    <dbReference type="NCBI Taxonomy" id="105023"/>
    <lineage>
        <taxon>Eukaryota</taxon>
        <taxon>Metazoa</taxon>
        <taxon>Chordata</taxon>
        <taxon>Craniata</taxon>
        <taxon>Vertebrata</taxon>
        <taxon>Euteleostomi</taxon>
        <taxon>Actinopterygii</taxon>
        <taxon>Neopterygii</taxon>
        <taxon>Teleostei</taxon>
        <taxon>Neoteleostei</taxon>
        <taxon>Acanthomorphata</taxon>
        <taxon>Ovalentaria</taxon>
        <taxon>Atherinomorphae</taxon>
        <taxon>Cyprinodontiformes</taxon>
        <taxon>Nothobranchiidae</taxon>
        <taxon>Nothobranchius</taxon>
    </lineage>
</organism>
<evidence type="ECO:0000313" key="5">
    <source>
        <dbReference type="Ensembl" id="ENSNFUP00015049456.1"/>
    </source>
</evidence>
<keyword evidence="2" id="KW-0862">Zinc</keyword>
<dbReference type="GO" id="GO:0005829">
    <property type="term" value="C:cytosol"/>
    <property type="evidence" value="ECO:0007669"/>
    <property type="project" value="TreeGrafter"/>
</dbReference>
<dbReference type="GeneTree" id="ENSGT00940000164529"/>
<dbReference type="InterPro" id="IPR002328">
    <property type="entry name" value="ADH_Zn_CS"/>
</dbReference>
<dbReference type="Pfam" id="PF08240">
    <property type="entry name" value="ADH_N"/>
    <property type="match status" value="1"/>
</dbReference>
<dbReference type="PROSITE" id="PS00059">
    <property type="entry name" value="ADH_ZINC"/>
    <property type="match status" value="1"/>
</dbReference>
<accession>A0A8C6PV99</accession>
<protein>
    <recommendedName>
        <fullName evidence="4">Alcohol dehydrogenase-like N-terminal domain-containing protein</fullName>
    </recommendedName>
</protein>
<dbReference type="GO" id="GO:0046294">
    <property type="term" value="P:formaldehyde catabolic process"/>
    <property type="evidence" value="ECO:0007669"/>
    <property type="project" value="TreeGrafter"/>
</dbReference>
<dbReference type="InterPro" id="IPR013154">
    <property type="entry name" value="ADH-like_N"/>
</dbReference>
<dbReference type="PANTHER" id="PTHR43880">
    <property type="entry name" value="ALCOHOL DEHYDROGENASE"/>
    <property type="match status" value="1"/>
</dbReference>
<evidence type="ECO:0000259" key="4">
    <source>
        <dbReference type="Pfam" id="PF08240"/>
    </source>
</evidence>
<dbReference type="InterPro" id="IPR011032">
    <property type="entry name" value="GroES-like_sf"/>
</dbReference>
<keyword evidence="3" id="KW-0560">Oxidoreductase</keyword>
<evidence type="ECO:0000256" key="2">
    <source>
        <dbReference type="ARBA" id="ARBA00022833"/>
    </source>
</evidence>
<evidence type="ECO:0000313" key="6">
    <source>
        <dbReference type="Proteomes" id="UP000694548"/>
    </source>
</evidence>
<sequence>MRGVTVPLPCLCLKVIRCKAAVVWGSKQPLVMEEVEVDPPQKEEVRIKVVATGLCQSDLYFLYKDTSKNIYPVVLGHEGAGIVESVGPGVTEFQPGDKVIPLFTINCQECPLCKSPKTNLCAKRIRCHGVREPQRSR</sequence>
<dbReference type="GO" id="GO:0008270">
    <property type="term" value="F:zinc ion binding"/>
    <property type="evidence" value="ECO:0007669"/>
    <property type="project" value="InterPro"/>
</dbReference>
<reference evidence="5" key="2">
    <citation type="submission" date="2025-08" db="UniProtKB">
        <authorList>
            <consortium name="Ensembl"/>
        </authorList>
    </citation>
    <scope>IDENTIFICATION</scope>
</reference>
<keyword evidence="6" id="KW-1185">Reference proteome</keyword>
<feature type="domain" description="Alcohol dehydrogenase-like N-terminal" evidence="4">
    <location>
        <begin position="42"/>
        <end position="126"/>
    </location>
</feature>